<dbReference type="EMBL" id="KL363332">
    <property type="protein sequence ID" value="KFD47302.1"/>
    <property type="molecule type" value="Genomic_DNA"/>
</dbReference>
<proteinExistence type="predicted"/>
<protein>
    <submittedName>
        <fullName evidence="1">Uncharacterized protein</fullName>
    </submittedName>
</protein>
<organism evidence="1 3">
    <name type="scientific">Trichuris suis</name>
    <name type="common">pig whipworm</name>
    <dbReference type="NCBI Taxonomy" id="68888"/>
    <lineage>
        <taxon>Eukaryota</taxon>
        <taxon>Metazoa</taxon>
        <taxon>Ecdysozoa</taxon>
        <taxon>Nematoda</taxon>
        <taxon>Enoplea</taxon>
        <taxon>Dorylaimia</taxon>
        <taxon>Trichinellida</taxon>
        <taxon>Trichuridae</taxon>
        <taxon>Trichuris</taxon>
    </lineage>
</organism>
<accession>A0A085LQQ6</accession>
<dbReference type="Proteomes" id="UP000030764">
    <property type="component" value="Unassembled WGS sequence"/>
</dbReference>
<name>A0A085LQQ6_9BILA</name>
<dbReference type="EMBL" id="KL367677">
    <property type="protein sequence ID" value="KFD60290.1"/>
    <property type="molecule type" value="Genomic_DNA"/>
</dbReference>
<dbReference type="Proteomes" id="UP000030758">
    <property type="component" value="Unassembled WGS sequence"/>
</dbReference>
<keyword evidence="3" id="KW-1185">Reference proteome</keyword>
<evidence type="ECO:0000313" key="3">
    <source>
        <dbReference type="Proteomes" id="UP000030764"/>
    </source>
</evidence>
<evidence type="ECO:0000313" key="1">
    <source>
        <dbReference type="EMBL" id="KFD47302.1"/>
    </source>
</evidence>
<sequence>MERALQASAVAEHASNCDMTLYNRRFYAMKTIYVYDELRKPCISDTTRHTTVIKEQELVTSGLT</sequence>
<gene>
    <name evidence="1" type="ORF">M513_11812</name>
    <name evidence="2" type="ORF">M514_11812</name>
</gene>
<dbReference type="AlphaFoldDB" id="A0A085LQQ6"/>
<reference evidence="1 3" key="1">
    <citation type="journal article" date="2014" name="Nat. Genet.">
        <title>Genome and transcriptome of the porcine whipworm Trichuris suis.</title>
        <authorList>
            <person name="Jex A.R."/>
            <person name="Nejsum P."/>
            <person name="Schwarz E.M."/>
            <person name="Hu L."/>
            <person name="Young N.D."/>
            <person name="Hall R.S."/>
            <person name="Korhonen P.K."/>
            <person name="Liao S."/>
            <person name="Thamsborg S."/>
            <person name="Xia J."/>
            <person name="Xu P."/>
            <person name="Wang S."/>
            <person name="Scheerlinck J.P."/>
            <person name="Hofmann A."/>
            <person name="Sternberg P.W."/>
            <person name="Wang J."/>
            <person name="Gasser R.B."/>
        </authorList>
    </citation>
    <scope>NUCLEOTIDE SEQUENCE [LARGE SCALE GENOMIC DNA]</scope>
    <source>
        <strain evidence="2">DCEP-RM93F</strain>
        <strain evidence="1">DCEP-RM93M</strain>
    </source>
</reference>
<evidence type="ECO:0000313" key="2">
    <source>
        <dbReference type="EMBL" id="KFD60290.1"/>
    </source>
</evidence>